<feature type="transmembrane region" description="Helical" evidence="5">
    <location>
        <begin position="54"/>
        <end position="69"/>
    </location>
</feature>
<feature type="transmembrane region" description="Helical" evidence="5">
    <location>
        <begin position="291"/>
        <end position="308"/>
    </location>
</feature>
<feature type="transmembrane region" description="Helical" evidence="5">
    <location>
        <begin position="204"/>
        <end position="224"/>
    </location>
</feature>
<dbReference type="OrthoDB" id="9769739at2"/>
<feature type="transmembrane region" description="Helical" evidence="5">
    <location>
        <begin position="29"/>
        <end position="48"/>
    </location>
</feature>
<dbReference type="Proteomes" id="UP000305131">
    <property type="component" value="Unassembled WGS sequence"/>
</dbReference>
<dbReference type="Pfam" id="PF01740">
    <property type="entry name" value="STAS"/>
    <property type="match status" value="1"/>
</dbReference>
<dbReference type="PROSITE" id="PS50801">
    <property type="entry name" value="STAS"/>
    <property type="match status" value="1"/>
</dbReference>
<evidence type="ECO:0000313" key="7">
    <source>
        <dbReference type="EMBL" id="TLX41554.1"/>
    </source>
</evidence>
<dbReference type="InterPro" id="IPR036513">
    <property type="entry name" value="STAS_dom_sf"/>
</dbReference>
<dbReference type="Gene3D" id="3.30.750.24">
    <property type="entry name" value="STAS domain"/>
    <property type="match status" value="1"/>
</dbReference>
<gene>
    <name evidence="7" type="ORF">FBQ73_19085</name>
</gene>
<feature type="transmembrane region" description="Helical" evidence="5">
    <location>
        <begin position="388"/>
        <end position="412"/>
    </location>
</feature>
<dbReference type="InterPro" id="IPR002645">
    <property type="entry name" value="STAS_dom"/>
</dbReference>
<protein>
    <submittedName>
        <fullName evidence="7">SulP family inorganic anion transporter</fullName>
    </submittedName>
</protein>
<dbReference type="RefSeq" id="WP_138401064.1">
    <property type="nucleotide sequence ID" value="NZ_JBAFVI010000006.1"/>
</dbReference>
<comment type="caution">
    <text evidence="7">The sequence shown here is derived from an EMBL/GenBank/DDBJ whole genome shotgun (WGS) entry which is preliminary data.</text>
</comment>
<organism evidence="7 8">
    <name type="scientific">Xanthobacter autotrophicus</name>
    <dbReference type="NCBI Taxonomy" id="280"/>
    <lineage>
        <taxon>Bacteria</taxon>
        <taxon>Pseudomonadati</taxon>
        <taxon>Pseudomonadota</taxon>
        <taxon>Alphaproteobacteria</taxon>
        <taxon>Hyphomicrobiales</taxon>
        <taxon>Xanthobacteraceae</taxon>
        <taxon>Xanthobacter</taxon>
    </lineage>
</organism>
<evidence type="ECO:0000313" key="8">
    <source>
        <dbReference type="Proteomes" id="UP000305131"/>
    </source>
</evidence>
<evidence type="ECO:0000256" key="3">
    <source>
        <dbReference type="ARBA" id="ARBA00022989"/>
    </source>
</evidence>
<feature type="transmembrane region" description="Helical" evidence="5">
    <location>
        <begin position="251"/>
        <end position="270"/>
    </location>
</feature>
<evidence type="ECO:0000256" key="1">
    <source>
        <dbReference type="ARBA" id="ARBA00004141"/>
    </source>
</evidence>
<feature type="domain" description="STAS" evidence="6">
    <location>
        <begin position="440"/>
        <end position="553"/>
    </location>
</feature>
<dbReference type="AlphaFoldDB" id="A0A6C1KE85"/>
<sequence>MREALKRWAPGLSALLAYRRVDLGADLRAGLAVAAVAIPVGIAYAELAGFRPEVGLYSCVFPLVAYAIFGSSRQLVLGPDAATCAVIASAVAPLAAGDGAAYATLSAELALLTGIICILARFLRLGVLADFLSKPILIGFLNGIAITIVLGQLAKITRIEGTGGHVLHATFNLILRLGETHPPTLLLALGAFGLMIVSGRLLPAFPAAVLAMAGAALAVFLLGLDLEGVKTLGVVPAGLPGIMLVRLDPDALAALVPAAGGLALVSFTSMMLTSRSFASKNGYEVDPDKDFAALGAANVVSALTYGFAISGADSRTAMSDAAGGRTHAAALFAALAVALVLMFLTAPLRYVPVAALGAVLVMAGLSLVDLATLRLIARADRAEAAISILATLGVVVLGATQGILVAVVLALLRFLRMSARPRVEILGRVAGMPGFHALSRHQNATAPHGLVIFRFNGPLVFFNAGHFRHTLLAATTAEEGAPKAVILDLLPVTETDVTGLFTLKEVSEILGQRGIALVGAGRQTEWRNWMVTHGFNPDGIVIHPTLRHAVKALAAVDTDQSDPDEEDDTKAS</sequence>
<feature type="transmembrane region" description="Helical" evidence="5">
    <location>
        <begin position="328"/>
        <end position="346"/>
    </location>
</feature>
<keyword evidence="3 5" id="KW-1133">Transmembrane helix</keyword>
<dbReference type="Pfam" id="PF00916">
    <property type="entry name" value="Sulfate_transp"/>
    <property type="match status" value="1"/>
</dbReference>
<dbReference type="InterPro" id="IPR001902">
    <property type="entry name" value="SLC26A/SulP_fam"/>
</dbReference>
<dbReference type="GeneID" id="95775559"/>
<evidence type="ECO:0000259" key="6">
    <source>
        <dbReference type="PROSITE" id="PS50801"/>
    </source>
</evidence>
<dbReference type="GO" id="GO:0016020">
    <property type="term" value="C:membrane"/>
    <property type="evidence" value="ECO:0007669"/>
    <property type="project" value="UniProtKB-SubCell"/>
</dbReference>
<feature type="transmembrane region" description="Helical" evidence="5">
    <location>
        <begin position="102"/>
        <end position="123"/>
    </location>
</feature>
<evidence type="ECO:0000256" key="2">
    <source>
        <dbReference type="ARBA" id="ARBA00022692"/>
    </source>
</evidence>
<proteinExistence type="predicted"/>
<feature type="transmembrane region" description="Helical" evidence="5">
    <location>
        <begin position="353"/>
        <end position="376"/>
    </location>
</feature>
<dbReference type="SUPFAM" id="SSF52091">
    <property type="entry name" value="SpoIIaa-like"/>
    <property type="match status" value="1"/>
</dbReference>
<keyword evidence="4 5" id="KW-0472">Membrane</keyword>
<dbReference type="CDD" id="cd07042">
    <property type="entry name" value="STAS_SulP_like_sulfate_transporter"/>
    <property type="match status" value="1"/>
</dbReference>
<dbReference type="EMBL" id="VAUP01000037">
    <property type="protein sequence ID" value="TLX41554.1"/>
    <property type="molecule type" value="Genomic_DNA"/>
</dbReference>
<evidence type="ECO:0000256" key="5">
    <source>
        <dbReference type="SAM" id="Phobius"/>
    </source>
</evidence>
<evidence type="ECO:0000256" key="4">
    <source>
        <dbReference type="ARBA" id="ARBA00023136"/>
    </source>
</evidence>
<dbReference type="GO" id="GO:0055085">
    <property type="term" value="P:transmembrane transport"/>
    <property type="evidence" value="ECO:0007669"/>
    <property type="project" value="InterPro"/>
</dbReference>
<keyword evidence="2 5" id="KW-0812">Transmembrane</keyword>
<name>A0A6C1KE85_XANAU</name>
<feature type="transmembrane region" description="Helical" evidence="5">
    <location>
        <begin position="135"/>
        <end position="154"/>
    </location>
</feature>
<feature type="transmembrane region" description="Helical" evidence="5">
    <location>
        <begin position="76"/>
        <end position="96"/>
    </location>
</feature>
<dbReference type="PANTHER" id="PTHR11814">
    <property type="entry name" value="SULFATE TRANSPORTER"/>
    <property type="match status" value="1"/>
</dbReference>
<reference evidence="7 8" key="1">
    <citation type="submission" date="2019-05" db="EMBL/GenBank/DDBJ databases">
        <authorList>
            <person name="Zhou X."/>
        </authorList>
    </citation>
    <scope>NUCLEOTIDE SEQUENCE [LARGE SCALE GENOMIC DNA]</scope>
    <source>
        <strain evidence="7 8">DSM 432</strain>
    </source>
</reference>
<dbReference type="InterPro" id="IPR011547">
    <property type="entry name" value="SLC26A/SulP_dom"/>
</dbReference>
<accession>A0A6C1KE85</accession>
<comment type="subcellular location">
    <subcellularLocation>
        <location evidence="1">Membrane</location>
        <topology evidence="1">Multi-pass membrane protein</topology>
    </subcellularLocation>
</comment>